<dbReference type="Proteomes" id="UP000823775">
    <property type="component" value="Unassembled WGS sequence"/>
</dbReference>
<accession>A0ABS8TQZ5</accession>
<organism evidence="1 2">
    <name type="scientific">Datura stramonium</name>
    <name type="common">Jimsonweed</name>
    <name type="synonym">Common thornapple</name>
    <dbReference type="NCBI Taxonomy" id="4076"/>
    <lineage>
        <taxon>Eukaryota</taxon>
        <taxon>Viridiplantae</taxon>
        <taxon>Streptophyta</taxon>
        <taxon>Embryophyta</taxon>
        <taxon>Tracheophyta</taxon>
        <taxon>Spermatophyta</taxon>
        <taxon>Magnoliopsida</taxon>
        <taxon>eudicotyledons</taxon>
        <taxon>Gunneridae</taxon>
        <taxon>Pentapetalae</taxon>
        <taxon>asterids</taxon>
        <taxon>lamiids</taxon>
        <taxon>Solanales</taxon>
        <taxon>Solanaceae</taxon>
        <taxon>Solanoideae</taxon>
        <taxon>Datureae</taxon>
        <taxon>Datura</taxon>
    </lineage>
</organism>
<dbReference type="EMBL" id="JACEIK010001935">
    <property type="protein sequence ID" value="MCD7473205.1"/>
    <property type="molecule type" value="Genomic_DNA"/>
</dbReference>
<protein>
    <submittedName>
        <fullName evidence="1">Uncharacterized protein</fullName>
    </submittedName>
</protein>
<gene>
    <name evidence="1" type="ORF">HAX54_014861</name>
</gene>
<proteinExistence type="predicted"/>
<sequence length="57" mass="6562">DQPCHTNLGTTCGMKRFSYCKLSVFPNQLRIRSSADRRNSRLLFLKAKELGFLSKVQ</sequence>
<reference evidence="1 2" key="1">
    <citation type="journal article" date="2021" name="BMC Genomics">
        <title>Datura genome reveals duplications of psychoactive alkaloid biosynthetic genes and high mutation rate following tissue culture.</title>
        <authorList>
            <person name="Rajewski A."/>
            <person name="Carter-House D."/>
            <person name="Stajich J."/>
            <person name="Litt A."/>
        </authorList>
    </citation>
    <scope>NUCLEOTIDE SEQUENCE [LARGE SCALE GENOMIC DNA]</scope>
    <source>
        <strain evidence="1">AR-01</strain>
    </source>
</reference>
<name>A0ABS8TQZ5_DATST</name>
<evidence type="ECO:0000313" key="2">
    <source>
        <dbReference type="Proteomes" id="UP000823775"/>
    </source>
</evidence>
<evidence type="ECO:0000313" key="1">
    <source>
        <dbReference type="EMBL" id="MCD7473205.1"/>
    </source>
</evidence>
<keyword evidence="2" id="KW-1185">Reference proteome</keyword>
<feature type="non-terminal residue" evidence="1">
    <location>
        <position position="1"/>
    </location>
</feature>
<comment type="caution">
    <text evidence="1">The sequence shown here is derived from an EMBL/GenBank/DDBJ whole genome shotgun (WGS) entry which is preliminary data.</text>
</comment>